<keyword evidence="7" id="KW-1185">Reference proteome</keyword>
<name>A0A7V7UXB8_9BACI</name>
<dbReference type="SUPFAM" id="SSF52317">
    <property type="entry name" value="Class I glutamine amidotransferase-like"/>
    <property type="match status" value="1"/>
</dbReference>
<dbReference type="PIRSF" id="PIRSF028757">
    <property type="entry name" value="LD-carboxypeptidase"/>
    <property type="match status" value="1"/>
</dbReference>
<keyword evidence="6" id="KW-0121">Carboxypeptidase</keyword>
<evidence type="ECO:0000256" key="2">
    <source>
        <dbReference type="ARBA" id="ARBA00022801"/>
    </source>
</evidence>
<evidence type="ECO:0000259" key="5">
    <source>
        <dbReference type="Pfam" id="PF17676"/>
    </source>
</evidence>
<evidence type="ECO:0000256" key="3">
    <source>
        <dbReference type="PIRSR" id="PIRSR028757-1"/>
    </source>
</evidence>
<dbReference type="GO" id="GO:0004180">
    <property type="term" value="F:carboxypeptidase activity"/>
    <property type="evidence" value="ECO:0007669"/>
    <property type="project" value="UniProtKB-KW"/>
</dbReference>
<protein>
    <submittedName>
        <fullName evidence="6">LD-carboxypeptidase</fullName>
    </submittedName>
</protein>
<evidence type="ECO:0000259" key="4">
    <source>
        <dbReference type="Pfam" id="PF02016"/>
    </source>
</evidence>
<dbReference type="Pfam" id="PF17676">
    <property type="entry name" value="Peptidase_S66C"/>
    <property type="match status" value="1"/>
</dbReference>
<reference evidence="6 7" key="1">
    <citation type="journal article" date="2014" name="Arch. Microbiol.">
        <title>Bacillus mesophilum sp. nov., strain IITR-54T, a novel 4-chlorobiphenyl dechlorinating bacterium.</title>
        <authorList>
            <person name="Manickam N."/>
            <person name="Singh N.K."/>
            <person name="Bajaj A."/>
            <person name="Kumar R.M."/>
            <person name="Kaur G."/>
            <person name="Kaur N."/>
            <person name="Bala M."/>
            <person name="Kumar A."/>
            <person name="Mayilraj S."/>
        </authorList>
    </citation>
    <scope>NUCLEOTIDE SEQUENCE [LARGE SCALE GENOMIC DNA]</scope>
    <source>
        <strain evidence="6 7">IITR-54</strain>
    </source>
</reference>
<dbReference type="Pfam" id="PF02016">
    <property type="entry name" value="Peptidase_S66"/>
    <property type="match status" value="1"/>
</dbReference>
<dbReference type="OrthoDB" id="9807329at2"/>
<dbReference type="Gene3D" id="3.50.30.60">
    <property type="entry name" value="LD-carboxypeptidase A C-terminal domain-like"/>
    <property type="match status" value="1"/>
</dbReference>
<dbReference type="Gene3D" id="3.40.50.10740">
    <property type="entry name" value="Class I glutamine amidotransferase-like"/>
    <property type="match status" value="1"/>
</dbReference>
<dbReference type="CDD" id="cd07062">
    <property type="entry name" value="Peptidase_S66_mccF_like"/>
    <property type="match status" value="1"/>
</dbReference>
<evidence type="ECO:0000313" key="6">
    <source>
        <dbReference type="EMBL" id="KAB2335711.1"/>
    </source>
</evidence>
<feature type="active site" description="Nucleophile" evidence="3">
    <location>
        <position position="110"/>
    </location>
</feature>
<dbReference type="AlphaFoldDB" id="A0A7V7UXB8"/>
<dbReference type="EMBL" id="WBOT01000001">
    <property type="protein sequence ID" value="KAB2335711.1"/>
    <property type="molecule type" value="Genomic_DNA"/>
</dbReference>
<evidence type="ECO:0000313" key="7">
    <source>
        <dbReference type="Proteomes" id="UP000441354"/>
    </source>
</evidence>
<dbReference type="InterPro" id="IPR027461">
    <property type="entry name" value="Carboxypeptidase_A_C_sf"/>
</dbReference>
<dbReference type="InterPro" id="IPR040921">
    <property type="entry name" value="Peptidase_S66C"/>
</dbReference>
<dbReference type="InterPro" id="IPR040449">
    <property type="entry name" value="Peptidase_S66_N"/>
</dbReference>
<organism evidence="6 7">
    <name type="scientific">Bacillus mesophilum</name>
    <dbReference type="NCBI Taxonomy" id="1071718"/>
    <lineage>
        <taxon>Bacteria</taxon>
        <taxon>Bacillati</taxon>
        <taxon>Bacillota</taxon>
        <taxon>Bacilli</taxon>
        <taxon>Bacillales</taxon>
        <taxon>Bacillaceae</taxon>
        <taxon>Bacillus</taxon>
    </lineage>
</organism>
<accession>A0A7V7UXB8</accession>
<dbReference type="InterPro" id="IPR029062">
    <property type="entry name" value="Class_I_gatase-like"/>
</dbReference>
<dbReference type="Proteomes" id="UP000441354">
    <property type="component" value="Unassembled WGS sequence"/>
</dbReference>
<sequence>MITYPIFHNQAELAVTAPSSGVPQPMHYLLHQSIQKMKEKGYHVQTGETAWTQENAKSASAKKRADELNKMLSDPSIQLIFPPWGGELLLEVIELIDYEKILPKWILGYSDISLLLFVITVKTGIATAHGTNLIDLRGTSTDDVTAKWEETLLTKKGERIDQYSSIHYQKSWMHDNPSPEVFHLTEKTEWKAVDDKKELTMKGRMLGGCIDVIRHVIGTPYGDIRQFQNHYLQGESILWYFENCEMNTVDLRRTFIQMKLAGWFKNASGIVFGRSSANETVDGYSIADFYKDLKEDVQLPIIYDIDCGHVPPQMTFVNGARAEITLQNGEAKLSQAFL</sequence>
<dbReference type="PANTHER" id="PTHR30237">
    <property type="entry name" value="MURAMOYLTETRAPEPTIDE CARBOXYPEPTIDASE"/>
    <property type="match status" value="1"/>
</dbReference>
<dbReference type="RefSeq" id="WP_151572322.1">
    <property type="nucleotide sequence ID" value="NZ_WBOT01000001.1"/>
</dbReference>
<feature type="domain" description="LD-carboxypeptidase N-terminal" evidence="4">
    <location>
        <begin position="14"/>
        <end position="130"/>
    </location>
</feature>
<gene>
    <name evidence="6" type="ORF">F7732_03850</name>
</gene>
<dbReference type="InterPro" id="IPR003507">
    <property type="entry name" value="S66_fam"/>
</dbReference>
<dbReference type="InterPro" id="IPR027478">
    <property type="entry name" value="LdcA_N"/>
</dbReference>
<dbReference type="SUPFAM" id="SSF141986">
    <property type="entry name" value="LD-carboxypeptidase A C-terminal domain-like"/>
    <property type="match status" value="1"/>
</dbReference>
<feature type="active site" description="Charge relay system" evidence="3">
    <location>
        <position position="242"/>
    </location>
</feature>
<keyword evidence="6" id="KW-0645">Protease</keyword>
<comment type="caution">
    <text evidence="6">The sequence shown here is derived from an EMBL/GenBank/DDBJ whole genome shotgun (WGS) entry which is preliminary data.</text>
</comment>
<evidence type="ECO:0000256" key="1">
    <source>
        <dbReference type="ARBA" id="ARBA00010233"/>
    </source>
</evidence>
<keyword evidence="2" id="KW-0378">Hydrolase</keyword>
<dbReference type="PANTHER" id="PTHR30237:SF5">
    <property type="entry name" value="CARBOXYPEPTIDASE VC_A0337-RELATED"/>
    <property type="match status" value="1"/>
</dbReference>
<proteinExistence type="inferred from homology"/>
<feature type="active site" description="Charge relay system" evidence="3">
    <location>
        <position position="309"/>
    </location>
</feature>
<comment type="similarity">
    <text evidence="1">Belongs to the peptidase S66 family.</text>
</comment>
<feature type="domain" description="LD-carboxypeptidase C-terminal" evidence="5">
    <location>
        <begin position="202"/>
        <end position="324"/>
    </location>
</feature>